<dbReference type="Proteomes" id="UP000323824">
    <property type="component" value="Chromosome"/>
</dbReference>
<evidence type="ECO:0000313" key="2">
    <source>
        <dbReference type="EMBL" id="QEN05430.1"/>
    </source>
</evidence>
<dbReference type="CDD" id="cd04301">
    <property type="entry name" value="NAT_SF"/>
    <property type="match status" value="1"/>
</dbReference>
<dbReference type="AlphaFoldDB" id="A0A5C1QED9"/>
<name>A0A5C1QED9_9SPIO</name>
<dbReference type="Pfam" id="PF00583">
    <property type="entry name" value="Acetyltransf_1"/>
    <property type="match status" value="1"/>
</dbReference>
<dbReference type="InterPro" id="IPR005361">
    <property type="entry name" value="UPF0158"/>
</dbReference>
<evidence type="ECO:0000259" key="1">
    <source>
        <dbReference type="PROSITE" id="PS51186"/>
    </source>
</evidence>
<keyword evidence="3" id="KW-1185">Reference proteome</keyword>
<dbReference type="KEGG" id="sper:EW093_12140"/>
<dbReference type="Pfam" id="PF03682">
    <property type="entry name" value="UPF0158"/>
    <property type="match status" value="1"/>
</dbReference>
<dbReference type="SUPFAM" id="SSF55729">
    <property type="entry name" value="Acyl-CoA N-acyltransferases (Nat)"/>
    <property type="match status" value="1"/>
</dbReference>
<dbReference type="RefSeq" id="WP_149568668.1">
    <property type="nucleotide sequence ID" value="NZ_CP035807.1"/>
</dbReference>
<gene>
    <name evidence="2" type="ORF">EW093_12140</name>
</gene>
<sequence>MDVFILDSSKLNEIMYNMENQNKESSIVISTGEILYTDDLKNSDLYPLPKWGPVEGFRIMNEFVSDLKNPIVKQELKSVLNQGHGVFRKFKNVLKDSPEIERIWYSFKKDAIKSKVLNWYNQIREYAGLDLFSEDDFEEEQDLLDFDFIIEKGNIDEFDFVSKCDKKGFYELYSNYPEDVIQDMYNRKRDDMLNSSMFDSDFLFIAKNPAGESVGIVWAASYILGDSYQGMDLLQLYVTPEYRGLGIGKLLLNKILDEYKSGEFKDLIVNCQGKKSWLITYLELEGYNLASQELSFRI</sequence>
<proteinExistence type="predicted"/>
<dbReference type="InterPro" id="IPR000182">
    <property type="entry name" value="GNAT_dom"/>
</dbReference>
<reference evidence="2 3" key="1">
    <citation type="submission" date="2019-02" db="EMBL/GenBank/DDBJ databases">
        <authorList>
            <person name="Fomenkov A."/>
            <person name="Dubinina G."/>
            <person name="Grabovich M."/>
            <person name="Vincze T."/>
            <person name="Roberts R.J."/>
        </authorList>
    </citation>
    <scope>NUCLEOTIDE SEQUENCE [LARGE SCALE GENOMIC DNA]</scope>
    <source>
        <strain evidence="2 3">P</strain>
    </source>
</reference>
<dbReference type="GO" id="GO:0016747">
    <property type="term" value="F:acyltransferase activity, transferring groups other than amino-acyl groups"/>
    <property type="evidence" value="ECO:0007669"/>
    <property type="project" value="InterPro"/>
</dbReference>
<reference evidence="2 3" key="2">
    <citation type="submission" date="2019-09" db="EMBL/GenBank/DDBJ databases">
        <title>Complete Genome Sequence and Methylome Analysis of free living Spirochaetas.</title>
        <authorList>
            <person name="Leshcheva N."/>
            <person name="Mikheeva N."/>
        </authorList>
    </citation>
    <scope>NUCLEOTIDE SEQUENCE [LARGE SCALE GENOMIC DNA]</scope>
    <source>
        <strain evidence="2 3">P</strain>
    </source>
</reference>
<accession>A0A5C1QED9</accession>
<feature type="domain" description="N-acetyltransferase" evidence="1">
    <location>
        <begin position="156"/>
        <end position="298"/>
    </location>
</feature>
<evidence type="ECO:0000313" key="3">
    <source>
        <dbReference type="Proteomes" id="UP000323824"/>
    </source>
</evidence>
<organism evidence="2 3">
    <name type="scientific">Thiospirochaeta perfilievii</name>
    <dbReference type="NCBI Taxonomy" id="252967"/>
    <lineage>
        <taxon>Bacteria</taxon>
        <taxon>Pseudomonadati</taxon>
        <taxon>Spirochaetota</taxon>
        <taxon>Spirochaetia</taxon>
        <taxon>Spirochaetales</taxon>
        <taxon>Spirochaetaceae</taxon>
        <taxon>Thiospirochaeta</taxon>
    </lineage>
</organism>
<dbReference type="Gene3D" id="3.40.630.30">
    <property type="match status" value="1"/>
</dbReference>
<dbReference type="OrthoDB" id="367880at2"/>
<keyword evidence="2" id="KW-0808">Transferase</keyword>
<dbReference type="InterPro" id="IPR016181">
    <property type="entry name" value="Acyl_CoA_acyltransferase"/>
</dbReference>
<protein>
    <submittedName>
        <fullName evidence="2">N-acetyltransferase</fullName>
    </submittedName>
</protein>
<dbReference type="EMBL" id="CP035807">
    <property type="protein sequence ID" value="QEN05430.1"/>
    <property type="molecule type" value="Genomic_DNA"/>
</dbReference>
<dbReference type="PROSITE" id="PS51186">
    <property type="entry name" value="GNAT"/>
    <property type="match status" value="1"/>
</dbReference>